<accession>A0A158PC22</accession>
<name>A0A158PC22_ANGCA</name>
<dbReference type="PROSITE" id="PS50003">
    <property type="entry name" value="PH_DOMAIN"/>
    <property type="match status" value="1"/>
</dbReference>
<reference evidence="3" key="1">
    <citation type="submission" date="2012-09" db="EMBL/GenBank/DDBJ databases">
        <authorList>
            <person name="Martin A.A."/>
        </authorList>
    </citation>
    <scope>NUCLEOTIDE SEQUENCE</scope>
</reference>
<keyword evidence="1" id="KW-0175">Coiled coil</keyword>
<dbReference type="AlphaFoldDB" id="A0A158PC22"/>
<evidence type="ECO:0000259" key="2">
    <source>
        <dbReference type="PROSITE" id="PS50003"/>
    </source>
</evidence>
<keyword evidence="3" id="KW-1185">Reference proteome</keyword>
<dbReference type="InterPro" id="IPR051092">
    <property type="entry name" value="FYVE_RhoGEF_PH"/>
</dbReference>
<dbReference type="SUPFAM" id="SSF48065">
    <property type="entry name" value="DBL homology domain (DH-domain)"/>
    <property type="match status" value="1"/>
</dbReference>
<dbReference type="Gene3D" id="2.30.29.30">
    <property type="entry name" value="Pleckstrin-homology domain (PH domain)/Phosphotyrosine-binding domain (PTB)"/>
    <property type="match status" value="1"/>
</dbReference>
<dbReference type="InterPro" id="IPR011993">
    <property type="entry name" value="PH-like_dom_sf"/>
</dbReference>
<dbReference type="InterPro" id="IPR035899">
    <property type="entry name" value="DBL_dom_sf"/>
</dbReference>
<feature type="domain" description="PH" evidence="2">
    <location>
        <begin position="343"/>
        <end position="457"/>
    </location>
</feature>
<feature type="coiled-coil region" evidence="1">
    <location>
        <begin position="438"/>
        <end position="472"/>
    </location>
</feature>
<dbReference type="SUPFAM" id="SSF50729">
    <property type="entry name" value="PH domain-like"/>
    <property type="match status" value="1"/>
</dbReference>
<sequence length="527" mass="60400">MAKKANAIDIIIMEISIDGNGVQSVSGSIAAADSSIAQQPPKPTILVSDVAEGSNNLPPLRNLNGFDSAPKVVLTDEELHENAAFVTRPPREIPRPSALCFNGDPSIHDRIIDELKRQGIIRSSDRSANRNADASSHDLRDRRLKKLHFAANEFYSVQKLFLKYLRDMGEVYPEYVMEYGKRFGKDLLAHQGSQPHVVRQLQLHYEQLIRVHQLLLEEFSSRLSVWDSLKPNMADVIIKYADFLKICKPFLLEKSRFVQELTQLRIENKDFDNATVAFEQKIFNRGVGAVVQQCLPLFTEAIAKLEKIAQSVNESMGLPSNEELFKLYDRFQCQFDVFYPGRRLIRQGEVFKQTRKEPQPRYLVLVSYRLIRKKTITNLFSDILWICRVMSGFGSSGLFDMSRSYGIPIETVRTESNSHEDYEQQLYVKSKYKSLILIMSNARERSQWQREIDDAREEKRKYRRRMNEAIERQRKQSLNPLALETPVSEDSYVADECHNGSSDRILPAITCDLPNGQAACNGHHLAL</sequence>
<dbReference type="GO" id="GO:0046847">
    <property type="term" value="P:filopodium assembly"/>
    <property type="evidence" value="ECO:0007669"/>
    <property type="project" value="TreeGrafter"/>
</dbReference>
<dbReference type="Gene3D" id="1.20.900.10">
    <property type="entry name" value="Dbl homology (DH) domain"/>
    <property type="match status" value="1"/>
</dbReference>
<dbReference type="Proteomes" id="UP000035642">
    <property type="component" value="Unassembled WGS sequence"/>
</dbReference>
<dbReference type="InterPro" id="IPR001849">
    <property type="entry name" value="PH_domain"/>
</dbReference>
<dbReference type="PANTHER" id="PTHR12673">
    <property type="entry name" value="FACIOGENITAL DYSPLASIA PROTEIN"/>
    <property type="match status" value="1"/>
</dbReference>
<dbReference type="GO" id="GO:0007010">
    <property type="term" value="P:cytoskeleton organization"/>
    <property type="evidence" value="ECO:0007669"/>
    <property type="project" value="TreeGrafter"/>
</dbReference>
<dbReference type="GO" id="GO:0005085">
    <property type="term" value="F:guanyl-nucleotide exchange factor activity"/>
    <property type="evidence" value="ECO:0007669"/>
    <property type="project" value="TreeGrafter"/>
</dbReference>
<evidence type="ECO:0000313" key="4">
    <source>
        <dbReference type="WBParaSite" id="ACAC_0001179901-mRNA-1"/>
    </source>
</evidence>
<dbReference type="STRING" id="6313.A0A158PC22"/>
<dbReference type="PANTHER" id="PTHR12673:SF271">
    <property type="entry name" value="FYVE, RHOGEF AND PH DOMAIN-CONTAINING PROTEIN TAG-77"/>
    <property type="match status" value="1"/>
</dbReference>
<dbReference type="WBParaSite" id="ACAC_0001179901-mRNA-1">
    <property type="protein sequence ID" value="ACAC_0001179901-mRNA-1"/>
    <property type="gene ID" value="ACAC_0001179901"/>
</dbReference>
<evidence type="ECO:0000313" key="3">
    <source>
        <dbReference type="Proteomes" id="UP000035642"/>
    </source>
</evidence>
<proteinExistence type="predicted"/>
<reference evidence="4" key="2">
    <citation type="submission" date="2016-04" db="UniProtKB">
        <authorList>
            <consortium name="WormBaseParasite"/>
        </authorList>
    </citation>
    <scope>IDENTIFICATION</scope>
</reference>
<evidence type="ECO:0000256" key="1">
    <source>
        <dbReference type="SAM" id="Coils"/>
    </source>
</evidence>
<organism evidence="3 4">
    <name type="scientific">Angiostrongylus cantonensis</name>
    <name type="common">Rat lungworm</name>
    <dbReference type="NCBI Taxonomy" id="6313"/>
    <lineage>
        <taxon>Eukaryota</taxon>
        <taxon>Metazoa</taxon>
        <taxon>Ecdysozoa</taxon>
        <taxon>Nematoda</taxon>
        <taxon>Chromadorea</taxon>
        <taxon>Rhabditida</taxon>
        <taxon>Rhabditina</taxon>
        <taxon>Rhabditomorpha</taxon>
        <taxon>Strongyloidea</taxon>
        <taxon>Metastrongylidae</taxon>
        <taxon>Angiostrongylus</taxon>
    </lineage>
</organism>
<dbReference type="GO" id="GO:0005737">
    <property type="term" value="C:cytoplasm"/>
    <property type="evidence" value="ECO:0007669"/>
    <property type="project" value="TreeGrafter"/>
</dbReference>
<protein>
    <submittedName>
        <fullName evidence="4">PH domain-containing protein</fullName>
    </submittedName>
</protein>